<evidence type="ECO:0000256" key="1">
    <source>
        <dbReference type="SAM" id="Phobius"/>
    </source>
</evidence>
<dbReference type="InterPro" id="IPR002035">
    <property type="entry name" value="VWF_A"/>
</dbReference>
<protein>
    <submittedName>
        <fullName evidence="4">VWA domain-containing protein</fullName>
    </submittedName>
</protein>
<dbReference type="Pfam" id="PF13519">
    <property type="entry name" value="VWA_2"/>
    <property type="match status" value="1"/>
</dbReference>
<name>A0ABS7D052_9BACL</name>
<dbReference type="PANTHER" id="PTHR37464:SF1">
    <property type="entry name" value="BLL2463 PROTEIN"/>
    <property type="match status" value="1"/>
</dbReference>
<keyword evidence="1" id="KW-0472">Membrane</keyword>
<dbReference type="Pfam" id="PF07584">
    <property type="entry name" value="BatA"/>
    <property type="match status" value="1"/>
</dbReference>
<dbReference type="InterPro" id="IPR036465">
    <property type="entry name" value="vWFA_dom_sf"/>
</dbReference>
<dbReference type="PANTHER" id="PTHR37464">
    <property type="entry name" value="BLL2463 PROTEIN"/>
    <property type="match status" value="1"/>
</dbReference>
<sequence>MIFQSLASLWFALSLPLIALLYMLKRTYIDTEISSHLLWNRALKEQEANRPWQKLRSSLLLLLQLLAAALLVVALMNPGIWQSPGAKGHVVIVLDRSASMTGLAQPAAGGGPVAGAGTKFELAQSAALQWIEEHAGEGVTLIATGQDPQLIALREHNQELLLEAVKQLTPTFEEADGAAAVSMADALLREVGGQGGPSGKMIVITDGSWPDAAAAAGLVIQSPVEIVKVNGVQSGNFAVAAFGLRADPAQPGYEQAVITLRNDSSKPARMNIGIYADGGAAPVAEASANVDAGEWASVAVGGLPEAEVYKAQLEETADSYTADNALFRFSSASKEQTALLVTKGNLFLDKALQLAGVRTTAADPAVFEPQQDTKEAVDWVVIDGIGDDELASPQWRELLASKPVWRMLSPSSPLSEGDHAVQPGHSGVELQEHEITRFLSLADTHISKLVQTDAVNWGEPIVKYGGYPAVYAGKEGGKPKLLFTFDPHDSDLPLRPEFPILAAQAAQWMSGGGVQQLGEVQAGAAIDIDYASGTASASWEPVEHAPGLERYVNASSSPVVESSEAGLASSQIAPAIPGLYRFVEQDEDDNIIASRYAAVSLDQRELLQQSDKPLVLASGAAEAQKGSASSMRESKESQVAESLVRWIALLLLAVMTLEWGVFSRGRTV</sequence>
<evidence type="ECO:0000313" key="5">
    <source>
        <dbReference type="Proteomes" id="UP000812277"/>
    </source>
</evidence>
<organism evidence="4 5">
    <name type="scientific">Paenibacillus oenotherae</name>
    <dbReference type="NCBI Taxonomy" id="1435645"/>
    <lineage>
        <taxon>Bacteria</taxon>
        <taxon>Bacillati</taxon>
        <taxon>Bacillota</taxon>
        <taxon>Bacilli</taxon>
        <taxon>Bacillales</taxon>
        <taxon>Paenibacillaceae</taxon>
        <taxon>Paenibacillus</taxon>
    </lineage>
</organism>
<evidence type="ECO:0000313" key="4">
    <source>
        <dbReference type="EMBL" id="MBW7473199.1"/>
    </source>
</evidence>
<dbReference type="EMBL" id="JAHZIJ010000001">
    <property type="protein sequence ID" value="MBW7473199.1"/>
    <property type="molecule type" value="Genomic_DNA"/>
</dbReference>
<feature type="domain" description="VWFA" evidence="3">
    <location>
        <begin position="90"/>
        <end position="207"/>
    </location>
</feature>
<dbReference type="Gene3D" id="3.40.50.410">
    <property type="entry name" value="von Willebrand factor, type A domain"/>
    <property type="match status" value="1"/>
</dbReference>
<evidence type="ECO:0000259" key="3">
    <source>
        <dbReference type="Pfam" id="PF13519"/>
    </source>
</evidence>
<reference evidence="4 5" key="1">
    <citation type="submission" date="2021-07" db="EMBL/GenBank/DDBJ databases">
        <title>Paenibacillus radiodurans sp. nov., isolated from the southeastern edge of Tengger Desert.</title>
        <authorList>
            <person name="Zhang G."/>
        </authorList>
    </citation>
    <scope>NUCLEOTIDE SEQUENCE [LARGE SCALE GENOMIC DNA]</scope>
    <source>
        <strain evidence="4 5">DT7-4</strain>
    </source>
</reference>
<dbReference type="Proteomes" id="UP000812277">
    <property type="component" value="Unassembled WGS sequence"/>
</dbReference>
<feature type="transmembrane region" description="Helical" evidence="1">
    <location>
        <begin position="6"/>
        <end position="24"/>
    </location>
</feature>
<keyword evidence="1" id="KW-0812">Transmembrane</keyword>
<evidence type="ECO:0000259" key="2">
    <source>
        <dbReference type="Pfam" id="PF07584"/>
    </source>
</evidence>
<dbReference type="InterPro" id="IPR024163">
    <property type="entry name" value="Aerotolerance_reg_N"/>
</dbReference>
<dbReference type="CDD" id="cd00198">
    <property type="entry name" value="vWFA"/>
    <property type="match status" value="1"/>
</dbReference>
<proteinExistence type="predicted"/>
<keyword evidence="1" id="KW-1133">Transmembrane helix</keyword>
<feature type="transmembrane region" description="Helical" evidence="1">
    <location>
        <begin position="59"/>
        <end position="81"/>
    </location>
</feature>
<feature type="domain" description="Aerotolerance regulator N-terminal" evidence="2">
    <location>
        <begin position="1"/>
        <end position="78"/>
    </location>
</feature>
<gene>
    <name evidence="4" type="ORF">K0T92_00415</name>
</gene>
<dbReference type="SUPFAM" id="SSF53300">
    <property type="entry name" value="vWA-like"/>
    <property type="match status" value="1"/>
</dbReference>
<dbReference type="RefSeq" id="WP_219870450.1">
    <property type="nucleotide sequence ID" value="NZ_JAHZIJ010000001.1"/>
</dbReference>
<accession>A0ABS7D052</accession>
<comment type="caution">
    <text evidence="4">The sequence shown here is derived from an EMBL/GenBank/DDBJ whole genome shotgun (WGS) entry which is preliminary data.</text>
</comment>
<keyword evidence="5" id="KW-1185">Reference proteome</keyword>